<keyword evidence="2" id="KW-1185">Reference proteome</keyword>
<evidence type="ECO:0000313" key="2">
    <source>
        <dbReference type="Proteomes" id="UP000805649"/>
    </source>
</evidence>
<organism evidence="1 2">
    <name type="scientific">Colletotrichum truncatum</name>
    <name type="common">Anthracnose fungus</name>
    <name type="synonym">Colletotrichum capsici</name>
    <dbReference type="NCBI Taxonomy" id="5467"/>
    <lineage>
        <taxon>Eukaryota</taxon>
        <taxon>Fungi</taxon>
        <taxon>Dikarya</taxon>
        <taxon>Ascomycota</taxon>
        <taxon>Pezizomycotina</taxon>
        <taxon>Sordariomycetes</taxon>
        <taxon>Hypocreomycetidae</taxon>
        <taxon>Glomerellales</taxon>
        <taxon>Glomerellaceae</taxon>
        <taxon>Colletotrichum</taxon>
        <taxon>Colletotrichum truncatum species complex</taxon>
    </lineage>
</organism>
<evidence type="ECO:0000313" key="1">
    <source>
        <dbReference type="EMBL" id="KAL0934901.1"/>
    </source>
</evidence>
<name>A0ACC3YSP5_COLTU</name>
<gene>
    <name evidence="1" type="ORF">CTRU02_209492</name>
</gene>
<reference evidence="1 2" key="1">
    <citation type="journal article" date="2020" name="Phytopathology">
        <title>Genome Sequence Resources of Colletotrichum truncatum, C. plurivorum, C. musicola, and C. sojae: Four Species Pathogenic to Soybean (Glycine max).</title>
        <authorList>
            <person name="Rogerio F."/>
            <person name="Boufleur T.R."/>
            <person name="Ciampi-Guillardi M."/>
            <person name="Sukno S.A."/>
            <person name="Thon M.R."/>
            <person name="Massola Junior N.S."/>
            <person name="Baroncelli R."/>
        </authorList>
    </citation>
    <scope>NUCLEOTIDE SEQUENCE [LARGE SCALE GENOMIC DNA]</scope>
    <source>
        <strain evidence="1 2">CMES1059</strain>
    </source>
</reference>
<proteinExistence type="predicted"/>
<dbReference type="Proteomes" id="UP000805649">
    <property type="component" value="Unassembled WGS sequence"/>
</dbReference>
<protein>
    <submittedName>
        <fullName evidence="1">Integral membrane protein</fullName>
    </submittedName>
</protein>
<comment type="caution">
    <text evidence="1">The sequence shown here is derived from an EMBL/GenBank/DDBJ whole genome shotgun (WGS) entry which is preliminary data.</text>
</comment>
<dbReference type="EMBL" id="VUJX02000006">
    <property type="protein sequence ID" value="KAL0934901.1"/>
    <property type="molecule type" value="Genomic_DNA"/>
</dbReference>
<accession>A0ACC3YSP5</accession>
<sequence length="151" mass="16270">MSEPSPLVVLGGNFAGMFVFGLILSHFFGRKSALTILANIFGTIFIVFGVNAILRPQNALSFFQWSYPVDPTSRELLDRVMIIYGARDIFMGIALYSAAIFGSRKALGSILIAASATAGVDGLVCKMSEGGEWQHWGYASVLTVVGALLMR</sequence>